<evidence type="ECO:0000313" key="1">
    <source>
        <dbReference type="EMBL" id="GBP60478.1"/>
    </source>
</evidence>
<dbReference type="AlphaFoldDB" id="A0A4C1X9J1"/>
<protein>
    <submittedName>
        <fullName evidence="1">Uncharacterized protein</fullName>
    </submittedName>
</protein>
<accession>A0A4C1X9J1</accession>
<sequence>MRGGRRWRLSCAPWLPVNLHGLVRGYLQGREVVVKYAGGSAGRDFKGLYTWLYSRSNLWNLILDSLRELGNSAYTCRRSRMMWSCVLRTVGFVDRRRPTALSSRALLESEIS</sequence>
<dbReference type="EMBL" id="BGZK01000788">
    <property type="protein sequence ID" value="GBP60478.1"/>
    <property type="molecule type" value="Genomic_DNA"/>
</dbReference>
<evidence type="ECO:0000313" key="2">
    <source>
        <dbReference type="Proteomes" id="UP000299102"/>
    </source>
</evidence>
<organism evidence="1 2">
    <name type="scientific">Eumeta variegata</name>
    <name type="common">Bagworm moth</name>
    <name type="synonym">Eumeta japonica</name>
    <dbReference type="NCBI Taxonomy" id="151549"/>
    <lineage>
        <taxon>Eukaryota</taxon>
        <taxon>Metazoa</taxon>
        <taxon>Ecdysozoa</taxon>
        <taxon>Arthropoda</taxon>
        <taxon>Hexapoda</taxon>
        <taxon>Insecta</taxon>
        <taxon>Pterygota</taxon>
        <taxon>Neoptera</taxon>
        <taxon>Endopterygota</taxon>
        <taxon>Lepidoptera</taxon>
        <taxon>Glossata</taxon>
        <taxon>Ditrysia</taxon>
        <taxon>Tineoidea</taxon>
        <taxon>Psychidae</taxon>
        <taxon>Oiketicinae</taxon>
        <taxon>Eumeta</taxon>
    </lineage>
</organism>
<keyword evidence="2" id="KW-1185">Reference proteome</keyword>
<comment type="caution">
    <text evidence="1">The sequence shown here is derived from an EMBL/GenBank/DDBJ whole genome shotgun (WGS) entry which is preliminary data.</text>
</comment>
<name>A0A4C1X9J1_EUMVA</name>
<proteinExistence type="predicted"/>
<gene>
    <name evidence="1" type="ORF">EVAR_37514_1</name>
</gene>
<reference evidence="1 2" key="1">
    <citation type="journal article" date="2019" name="Commun. Biol.">
        <title>The bagworm genome reveals a unique fibroin gene that provides high tensile strength.</title>
        <authorList>
            <person name="Kono N."/>
            <person name="Nakamura H."/>
            <person name="Ohtoshi R."/>
            <person name="Tomita M."/>
            <person name="Numata K."/>
            <person name="Arakawa K."/>
        </authorList>
    </citation>
    <scope>NUCLEOTIDE SEQUENCE [LARGE SCALE GENOMIC DNA]</scope>
</reference>
<dbReference type="Proteomes" id="UP000299102">
    <property type="component" value="Unassembled WGS sequence"/>
</dbReference>